<dbReference type="Proteomes" id="UP000676336">
    <property type="component" value="Unassembled WGS sequence"/>
</dbReference>
<evidence type="ECO:0000313" key="6">
    <source>
        <dbReference type="EMBL" id="CAF4209355.1"/>
    </source>
</evidence>
<evidence type="ECO:0000313" key="1">
    <source>
        <dbReference type="EMBL" id="CAF1613891.1"/>
    </source>
</evidence>
<dbReference type="Proteomes" id="UP000663855">
    <property type="component" value="Unassembled WGS sequence"/>
</dbReference>
<protein>
    <submittedName>
        <fullName evidence="2">Uncharacterized protein</fullName>
    </submittedName>
</protein>
<dbReference type="Proteomes" id="UP000681720">
    <property type="component" value="Unassembled WGS sequence"/>
</dbReference>
<dbReference type="EMBL" id="CAJOBJ010006294">
    <property type="protein sequence ID" value="CAF4056483.1"/>
    <property type="molecule type" value="Genomic_DNA"/>
</dbReference>
<dbReference type="EMBL" id="CAJOBI010008444">
    <property type="protein sequence ID" value="CAF4112907.1"/>
    <property type="molecule type" value="Genomic_DNA"/>
</dbReference>
<organism evidence="2 7">
    <name type="scientific">Rotaria magnacalcarata</name>
    <dbReference type="NCBI Taxonomy" id="392030"/>
    <lineage>
        <taxon>Eukaryota</taxon>
        <taxon>Metazoa</taxon>
        <taxon>Spiralia</taxon>
        <taxon>Gnathifera</taxon>
        <taxon>Rotifera</taxon>
        <taxon>Eurotatoria</taxon>
        <taxon>Bdelloidea</taxon>
        <taxon>Philodinida</taxon>
        <taxon>Philodinidae</taxon>
        <taxon>Rotaria</taxon>
    </lineage>
</organism>
<dbReference type="EMBL" id="CAJNOW010017278">
    <property type="protein sequence ID" value="CAF1656266.1"/>
    <property type="molecule type" value="Genomic_DNA"/>
</dbReference>
<sequence length="175" mass="19082">MSLIHDDTFLRAAFRDPDRAAARLTAAFAGDGPFADAFRATLPPDTNYALLDALFRDPSFAPDVFASAVHYALSDKPDTAANDNVADTSRDADAFMYDGDAFPRFMIDALRITGYSDCDNHDDIHITLDAVDTAFGDRIAANDASDHACGFGIANNLRIIGRDPIFRDGNDKDWL</sequence>
<evidence type="ECO:0000313" key="5">
    <source>
        <dbReference type="EMBL" id="CAF4112907.1"/>
    </source>
</evidence>
<dbReference type="AlphaFoldDB" id="A0A816F0X5"/>
<dbReference type="Proteomes" id="UP000663824">
    <property type="component" value="Unassembled WGS sequence"/>
</dbReference>
<dbReference type="Proteomes" id="UP000681967">
    <property type="component" value="Unassembled WGS sequence"/>
</dbReference>
<evidence type="ECO:0000313" key="2">
    <source>
        <dbReference type="EMBL" id="CAF1656266.1"/>
    </source>
</evidence>
<evidence type="ECO:0000313" key="7">
    <source>
        <dbReference type="Proteomes" id="UP000663834"/>
    </source>
</evidence>
<accession>A0A816F0X5</accession>
<dbReference type="EMBL" id="CAJNRE010005582">
    <property type="protein sequence ID" value="CAF2046775.1"/>
    <property type="molecule type" value="Genomic_DNA"/>
</dbReference>
<comment type="caution">
    <text evidence="2">The sequence shown here is derived from an EMBL/GenBank/DDBJ whole genome shotgun (WGS) entry which is preliminary data.</text>
</comment>
<proteinExistence type="predicted"/>
<dbReference type="Proteomes" id="UP000663834">
    <property type="component" value="Unassembled WGS sequence"/>
</dbReference>
<evidence type="ECO:0000313" key="4">
    <source>
        <dbReference type="EMBL" id="CAF4056483.1"/>
    </source>
</evidence>
<name>A0A816F0X5_9BILA</name>
<evidence type="ECO:0000313" key="3">
    <source>
        <dbReference type="EMBL" id="CAF2046775.1"/>
    </source>
</evidence>
<gene>
    <name evidence="6" type="ORF">BYL167_LOCUS23943</name>
    <name evidence="1" type="ORF">CJN711_LOCUS36891</name>
    <name evidence="4" type="ORF">GIL414_LOCUS14715</name>
    <name evidence="2" type="ORF">KQP761_LOCUS31042</name>
    <name evidence="3" type="ORF">MBJ925_LOCUS12273</name>
    <name evidence="5" type="ORF">SMN809_LOCUS17892</name>
</gene>
<dbReference type="EMBL" id="CAJNOV010017892">
    <property type="protein sequence ID" value="CAF1613891.1"/>
    <property type="molecule type" value="Genomic_DNA"/>
</dbReference>
<dbReference type="EMBL" id="CAJOBH010018932">
    <property type="protein sequence ID" value="CAF4209355.1"/>
    <property type="molecule type" value="Genomic_DNA"/>
</dbReference>
<reference evidence="2" key="1">
    <citation type="submission" date="2021-02" db="EMBL/GenBank/DDBJ databases">
        <authorList>
            <person name="Nowell W R."/>
        </authorList>
    </citation>
    <scope>NUCLEOTIDE SEQUENCE</scope>
</reference>